<evidence type="ECO:0000313" key="2">
    <source>
        <dbReference type="Proteomes" id="UP000295783"/>
    </source>
</evidence>
<name>A0A4V3DF73_9PROT</name>
<comment type="caution">
    <text evidence="1">The sequence shown here is derived from an EMBL/GenBank/DDBJ whole genome shotgun (WGS) entry which is preliminary data.</text>
</comment>
<dbReference type="RefSeq" id="WP_133611608.1">
    <property type="nucleotide sequence ID" value="NZ_SNYW01000001.1"/>
</dbReference>
<feature type="non-terminal residue" evidence="1">
    <location>
        <position position="125"/>
    </location>
</feature>
<keyword evidence="2" id="KW-1185">Reference proteome</keyword>
<protein>
    <submittedName>
        <fullName evidence="1">Uncharacterized protein</fullName>
    </submittedName>
</protein>
<gene>
    <name evidence="1" type="ORF">A8950_0197</name>
</gene>
<dbReference type="EMBL" id="SNYW01000001">
    <property type="protein sequence ID" value="TDQ86505.1"/>
    <property type="molecule type" value="Genomic_DNA"/>
</dbReference>
<organism evidence="1 2">
    <name type="scientific">Dongia mobilis</name>
    <dbReference type="NCBI Taxonomy" id="578943"/>
    <lineage>
        <taxon>Bacteria</taxon>
        <taxon>Pseudomonadati</taxon>
        <taxon>Pseudomonadota</taxon>
        <taxon>Alphaproteobacteria</taxon>
        <taxon>Rhodospirillales</taxon>
        <taxon>Dongiaceae</taxon>
        <taxon>Dongia</taxon>
    </lineage>
</organism>
<dbReference type="AlphaFoldDB" id="A0A4V3DF73"/>
<proteinExistence type="predicted"/>
<sequence>MATDTTNIPTETTGIAHEGDVERATLTQGVTQVQLPAGEPVVRIQVTPGETIQLPFPQDAMVARLDDGNGNLAVRVGDITVILQGYIAAVGEADVTLLDNTGEEIDVAAVVAATDPNLDIQTAAG</sequence>
<dbReference type="Proteomes" id="UP000295783">
    <property type="component" value="Unassembled WGS sequence"/>
</dbReference>
<reference evidence="1 2" key="1">
    <citation type="submission" date="2019-03" db="EMBL/GenBank/DDBJ databases">
        <title>Genomic Encyclopedia of Type Strains, Phase III (KMG-III): the genomes of soil and plant-associated and newly described type strains.</title>
        <authorList>
            <person name="Whitman W."/>
        </authorList>
    </citation>
    <scope>NUCLEOTIDE SEQUENCE [LARGE SCALE GENOMIC DNA]</scope>
    <source>
        <strain evidence="1 2">CGMCC 1.7660</strain>
    </source>
</reference>
<evidence type="ECO:0000313" key="1">
    <source>
        <dbReference type="EMBL" id="TDQ86505.1"/>
    </source>
</evidence>
<accession>A0A4V3DF73</accession>